<dbReference type="InterPro" id="IPR006710">
    <property type="entry name" value="Glyco_hydro_43"/>
</dbReference>
<evidence type="ECO:0000256" key="1">
    <source>
        <dbReference type="ARBA" id="ARBA00009865"/>
    </source>
</evidence>
<proteinExistence type="inferred from homology"/>
<evidence type="ECO:0000259" key="8">
    <source>
        <dbReference type="Pfam" id="PF05270"/>
    </source>
</evidence>
<evidence type="ECO:0000256" key="2">
    <source>
        <dbReference type="ARBA" id="ARBA00022729"/>
    </source>
</evidence>
<dbReference type="InterPro" id="IPR007934">
    <property type="entry name" value="AbfB_ABD"/>
</dbReference>
<evidence type="ECO:0000256" key="6">
    <source>
        <dbReference type="RuleBase" id="RU361187"/>
    </source>
</evidence>
<reference evidence="9 10" key="1">
    <citation type="submission" date="2016-06" db="EMBL/GenBank/DDBJ databases">
        <authorList>
            <person name="Kjaerup R.B."/>
            <person name="Dalgaard T.S."/>
            <person name="Juul-Madsen H.R."/>
        </authorList>
    </citation>
    <scope>NUCLEOTIDE SEQUENCE [LARGE SCALE GENOMIC DNA]</scope>
    <source>
        <strain evidence="9 10">DSM 45626</strain>
    </source>
</reference>
<feature type="signal peptide" evidence="7">
    <location>
        <begin position="1"/>
        <end position="32"/>
    </location>
</feature>
<dbReference type="GO" id="GO:0046373">
    <property type="term" value="P:L-arabinose metabolic process"/>
    <property type="evidence" value="ECO:0007669"/>
    <property type="project" value="InterPro"/>
</dbReference>
<evidence type="ECO:0000313" key="9">
    <source>
        <dbReference type="EMBL" id="SCE80565.1"/>
    </source>
</evidence>
<dbReference type="PANTHER" id="PTHR43817">
    <property type="entry name" value="GLYCOSYL HYDROLASE"/>
    <property type="match status" value="1"/>
</dbReference>
<dbReference type="GO" id="GO:0046556">
    <property type="term" value="F:alpha-L-arabinofuranosidase activity"/>
    <property type="evidence" value="ECO:0007669"/>
    <property type="project" value="InterPro"/>
</dbReference>
<evidence type="ECO:0000256" key="3">
    <source>
        <dbReference type="ARBA" id="ARBA00022801"/>
    </source>
</evidence>
<organism evidence="9 10">
    <name type="scientific">Micromonospora haikouensis</name>
    <dbReference type="NCBI Taxonomy" id="686309"/>
    <lineage>
        <taxon>Bacteria</taxon>
        <taxon>Bacillati</taxon>
        <taxon>Actinomycetota</taxon>
        <taxon>Actinomycetes</taxon>
        <taxon>Micromonosporales</taxon>
        <taxon>Micromonosporaceae</taxon>
        <taxon>Micromonospora</taxon>
    </lineage>
</organism>
<keyword evidence="2 7" id="KW-0732">Signal</keyword>
<gene>
    <name evidence="9" type="ORF">GA0070558_107166</name>
</gene>
<dbReference type="InterPro" id="IPR006311">
    <property type="entry name" value="TAT_signal"/>
</dbReference>
<protein>
    <submittedName>
        <fullName evidence="9">Beta-xylosidase, GH43 family</fullName>
    </submittedName>
</protein>
<dbReference type="EMBL" id="FMCW01000007">
    <property type="protein sequence ID" value="SCE80565.1"/>
    <property type="molecule type" value="Genomic_DNA"/>
</dbReference>
<evidence type="ECO:0000313" key="10">
    <source>
        <dbReference type="Proteomes" id="UP000199375"/>
    </source>
</evidence>
<feature type="chain" id="PRO_5038443682" evidence="7">
    <location>
        <begin position="33"/>
        <end position="488"/>
    </location>
</feature>
<dbReference type="Gene3D" id="2.115.10.20">
    <property type="entry name" value="Glycosyl hydrolase domain, family 43"/>
    <property type="match status" value="1"/>
</dbReference>
<dbReference type="SUPFAM" id="SSF110221">
    <property type="entry name" value="AbfB domain"/>
    <property type="match status" value="1"/>
</dbReference>
<evidence type="ECO:0000256" key="7">
    <source>
        <dbReference type="SAM" id="SignalP"/>
    </source>
</evidence>
<sequence length="488" mass="53250">MTYPMSRRVLLRGGLGVAATGMVAGLSSAATAGPRPGVARTDAEVYGVTTVDPLITQRADPFITRPVAGTYYFTGSVPEYDRIVVRGASTIAGLATAAESVIWRRPASGRMAGHIWAPELHRIDGRWYVYFAAGDSDNVFRIRMYVLESGLADPRDPAGWTLRGQIATEWDDFSLDATTFAHAGRRYLVWAQAEPEIAVNTSLYIAEMNTPWSIRTKPVRIATPTRAWETQGFAVNEGPAVLVRNGRVFLTFSASATDARYCMGLLSADAGANLLDNRSWVKTPDPVFATWEQTRRYGPGHNSFTVAEDGVTDVLVYHARDYRDITGDPLYDPNRHTRVQRLYWHGDGSPLFGVPVGEGGPIVRLSPADARTAYVRHWEYVLRVDSGVRELADTQFRFVPGLAGAGTESLRSVNFPDRYVRVVDGTVQIVPVAAGSPEATSASFRRVPRDGGGISLQLAGDATAYLRHDRGRLIVGPAAGNRTTFLLS</sequence>
<dbReference type="Gene3D" id="2.80.10.50">
    <property type="match status" value="1"/>
</dbReference>
<feature type="site" description="Important for catalytic activity, responsible for pKa modulation of the active site Glu and correct orientation of both the proton donor and substrate" evidence="5">
    <location>
        <position position="176"/>
    </location>
</feature>
<comment type="similarity">
    <text evidence="1 6">Belongs to the glycosyl hydrolase 43 family.</text>
</comment>
<dbReference type="Pfam" id="PF05270">
    <property type="entry name" value="AbfB"/>
    <property type="match status" value="1"/>
</dbReference>
<evidence type="ECO:0000256" key="5">
    <source>
        <dbReference type="PIRSR" id="PIRSR606710-2"/>
    </source>
</evidence>
<dbReference type="Proteomes" id="UP000199375">
    <property type="component" value="Unassembled WGS sequence"/>
</dbReference>
<dbReference type="CDD" id="cd23265">
    <property type="entry name" value="beta-trefoil_ABD_ABFB-like"/>
    <property type="match status" value="1"/>
</dbReference>
<dbReference type="AlphaFoldDB" id="A0A1C4V9Y7"/>
<evidence type="ECO:0000256" key="4">
    <source>
        <dbReference type="ARBA" id="ARBA00023295"/>
    </source>
</evidence>
<accession>A0A1C4V9Y7</accession>
<dbReference type="Pfam" id="PF04616">
    <property type="entry name" value="Glyco_hydro_43"/>
    <property type="match status" value="1"/>
</dbReference>
<dbReference type="InterPro" id="IPR036195">
    <property type="entry name" value="AbfB_ABD_sf"/>
</dbReference>
<name>A0A1C4V9Y7_9ACTN</name>
<feature type="domain" description="Alpha-L-arabinofuranosidase B arabinose-binding" evidence="8">
    <location>
        <begin position="365"/>
        <end position="484"/>
    </location>
</feature>
<keyword evidence="4 6" id="KW-0326">Glycosidase</keyword>
<dbReference type="SUPFAM" id="SSF75005">
    <property type="entry name" value="Arabinanase/levansucrase/invertase"/>
    <property type="match status" value="1"/>
</dbReference>
<dbReference type="CDD" id="cd18817">
    <property type="entry name" value="GH43f_LbAraf43-like"/>
    <property type="match status" value="1"/>
</dbReference>
<dbReference type="PROSITE" id="PS51318">
    <property type="entry name" value="TAT"/>
    <property type="match status" value="1"/>
</dbReference>
<dbReference type="PANTHER" id="PTHR43817:SF1">
    <property type="entry name" value="HYDROLASE, FAMILY 43, PUTATIVE (AFU_ORTHOLOGUE AFUA_3G01660)-RELATED"/>
    <property type="match status" value="1"/>
</dbReference>
<keyword evidence="3 6" id="KW-0378">Hydrolase</keyword>
<dbReference type="InterPro" id="IPR023296">
    <property type="entry name" value="Glyco_hydro_beta-prop_sf"/>
</dbReference>